<protein>
    <submittedName>
        <fullName evidence="3">Uncharacterized protein</fullName>
    </submittedName>
</protein>
<evidence type="ECO:0000256" key="2">
    <source>
        <dbReference type="SAM" id="Phobius"/>
    </source>
</evidence>
<accession>A0A495X0S4</accession>
<feature type="transmembrane region" description="Helical" evidence="2">
    <location>
        <begin position="40"/>
        <end position="61"/>
    </location>
</feature>
<organism evidence="3 4">
    <name type="scientific">Saccharothrix variisporea</name>
    <dbReference type="NCBI Taxonomy" id="543527"/>
    <lineage>
        <taxon>Bacteria</taxon>
        <taxon>Bacillati</taxon>
        <taxon>Actinomycetota</taxon>
        <taxon>Actinomycetes</taxon>
        <taxon>Pseudonocardiales</taxon>
        <taxon>Pseudonocardiaceae</taxon>
        <taxon>Saccharothrix</taxon>
    </lineage>
</organism>
<dbReference type="OrthoDB" id="3692307at2"/>
<keyword evidence="2" id="KW-0472">Membrane</keyword>
<evidence type="ECO:0000256" key="1">
    <source>
        <dbReference type="SAM" id="MobiDB-lite"/>
    </source>
</evidence>
<evidence type="ECO:0000313" key="4">
    <source>
        <dbReference type="Proteomes" id="UP000272729"/>
    </source>
</evidence>
<proteinExistence type="predicted"/>
<reference evidence="3 4" key="1">
    <citation type="submission" date="2018-10" db="EMBL/GenBank/DDBJ databases">
        <title>Sequencing the genomes of 1000 actinobacteria strains.</title>
        <authorList>
            <person name="Klenk H.-P."/>
        </authorList>
    </citation>
    <scope>NUCLEOTIDE SEQUENCE [LARGE SCALE GENOMIC DNA]</scope>
    <source>
        <strain evidence="3 4">DSM 43911</strain>
    </source>
</reference>
<name>A0A495X0S4_9PSEU</name>
<keyword evidence="4" id="KW-1185">Reference proteome</keyword>
<dbReference type="Proteomes" id="UP000272729">
    <property type="component" value="Unassembled WGS sequence"/>
</dbReference>
<feature type="compositionally biased region" description="Low complexity" evidence="1">
    <location>
        <begin position="70"/>
        <end position="94"/>
    </location>
</feature>
<dbReference type="AlphaFoldDB" id="A0A495X0S4"/>
<dbReference type="RefSeq" id="WP_121217704.1">
    <property type="nucleotide sequence ID" value="NZ_JBIUBA010000009.1"/>
</dbReference>
<keyword evidence="2" id="KW-0812">Transmembrane</keyword>
<sequence>MTQPDHTTVERRLRAAFTALADTVDDTEPRPNRERASTRPILAAAAGTVLIAGAVGLALTLRHPAPQPPAAEQTTTTTTATTTATTTTTRPTGPAIPYRLYTHCGIDEAKIGDTYYEALTPLHDGAHNPPPGWDNPYQDGTMTLLSDTEAVFRDDKGHEVAFKARPGATAPKQLCA</sequence>
<gene>
    <name evidence="3" type="ORF">DFJ66_0602</name>
</gene>
<dbReference type="EMBL" id="RBXR01000001">
    <property type="protein sequence ID" value="RKT67427.1"/>
    <property type="molecule type" value="Genomic_DNA"/>
</dbReference>
<feature type="region of interest" description="Disordered" evidence="1">
    <location>
        <begin position="64"/>
        <end position="94"/>
    </location>
</feature>
<comment type="caution">
    <text evidence="3">The sequence shown here is derived from an EMBL/GenBank/DDBJ whole genome shotgun (WGS) entry which is preliminary data.</text>
</comment>
<keyword evidence="2" id="KW-1133">Transmembrane helix</keyword>
<evidence type="ECO:0000313" key="3">
    <source>
        <dbReference type="EMBL" id="RKT67427.1"/>
    </source>
</evidence>